<proteinExistence type="predicted"/>
<gene>
    <name evidence="1" type="ORF">OKIOD_LOCUS1784</name>
</gene>
<organism evidence="1 2">
    <name type="scientific">Oikopleura dioica</name>
    <name type="common">Tunicate</name>
    <dbReference type="NCBI Taxonomy" id="34765"/>
    <lineage>
        <taxon>Eukaryota</taxon>
        <taxon>Metazoa</taxon>
        <taxon>Chordata</taxon>
        <taxon>Tunicata</taxon>
        <taxon>Appendicularia</taxon>
        <taxon>Copelata</taxon>
        <taxon>Oikopleuridae</taxon>
        <taxon>Oikopleura</taxon>
    </lineage>
</organism>
<evidence type="ECO:0000313" key="2">
    <source>
        <dbReference type="Proteomes" id="UP001158576"/>
    </source>
</evidence>
<dbReference type="EMBL" id="OU015568">
    <property type="protein sequence ID" value="CAG5082877.1"/>
    <property type="molecule type" value="Genomic_DNA"/>
</dbReference>
<dbReference type="Proteomes" id="UP001158576">
    <property type="component" value="Chromosome PAR"/>
</dbReference>
<reference evidence="1 2" key="1">
    <citation type="submission" date="2021-04" db="EMBL/GenBank/DDBJ databases">
        <authorList>
            <person name="Bliznina A."/>
        </authorList>
    </citation>
    <scope>NUCLEOTIDE SEQUENCE [LARGE SCALE GENOMIC DNA]</scope>
</reference>
<accession>A0ABN7RTY9</accession>
<sequence>MKLTCVLFGFAHARIEHYLDCVRQMENPMMSFQRDCASFAFDGADPPRPSDYAARYRRSTYEMFKGGKNHDQCKPIKCAREPHFIDIDIFQRSGYRIGRENKNIIGNKIDIGRCVGYCQKTPNTFRDNFTPTYSGAQITSGCAATKTASIFVNGRLGLDELTAAITLECSCKNFQIC</sequence>
<evidence type="ECO:0000313" key="1">
    <source>
        <dbReference type="EMBL" id="CAG5082877.1"/>
    </source>
</evidence>
<keyword evidence="2" id="KW-1185">Reference proteome</keyword>
<name>A0ABN7RTY9_OIKDI</name>
<protein>
    <submittedName>
        <fullName evidence="1">Oidioi.mRNA.OKI2018_I69.PAR.g10226.t1.cds</fullName>
    </submittedName>
</protein>